<keyword evidence="3" id="KW-1185">Reference proteome</keyword>
<feature type="domain" description="MOSC" evidence="1">
    <location>
        <begin position="2"/>
        <end position="138"/>
    </location>
</feature>
<protein>
    <submittedName>
        <fullName evidence="2">Molybdenum cofactor biosysynthesis protein</fullName>
    </submittedName>
</protein>
<gene>
    <name evidence="2" type="ORF">GCM10011614_24650</name>
</gene>
<dbReference type="Proteomes" id="UP000648075">
    <property type="component" value="Unassembled WGS sequence"/>
</dbReference>
<dbReference type="GO" id="GO:0030170">
    <property type="term" value="F:pyridoxal phosphate binding"/>
    <property type="evidence" value="ECO:0007669"/>
    <property type="project" value="InterPro"/>
</dbReference>
<evidence type="ECO:0000313" key="3">
    <source>
        <dbReference type="Proteomes" id="UP000648075"/>
    </source>
</evidence>
<dbReference type="InterPro" id="IPR011037">
    <property type="entry name" value="Pyrv_Knase-like_insert_dom_sf"/>
</dbReference>
<dbReference type="InterPro" id="IPR005302">
    <property type="entry name" value="MoCF_Sase_C"/>
</dbReference>
<proteinExistence type="predicted"/>
<reference evidence="2" key="1">
    <citation type="journal article" date="2014" name="Int. J. Syst. Evol. Microbiol.">
        <title>Complete genome sequence of Corynebacterium casei LMG S-19264T (=DSM 44701T), isolated from a smear-ripened cheese.</title>
        <authorList>
            <consortium name="US DOE Joint Genome Institute (JGI-PGF)"/>
            <person name="Walter F."/>
            <person name="Albersmeier A."/>
            <person name="Kalinowski J."/>
            <person name="Ruckert C."/>
        </authorList>
    </citation>
    <scope>NUCLEOTIDE SEQUENCE</scope>
    <source>
        <strain evidence="2">KCTC 32255</strain>
    </source>
</reference>
<dbReference type="PANTHER" id="PTHR36930:SF1">
    <property type="entry name" value="MOSC DOMAIN-CONTAINING PROTEIN"/>
    <property type="match status" value="1"/>
</dbReference>
<dbReference type="InterPro" id="IPR052716">
    <property type="entry name" value="MOSC_domain"/>
</dbReference>
<dbReference type="EMBL" id="BMZA01000009">
    <property type="protein sequence ID" value="GGZ08814.1"/>
    <property type="molecule type" value="Genomic_DNA"/>
</dbReference>
<dbReference type="AlphaFoldDB" id="A0A918PHL5"/>
<evidence type="ECO:0000259" key="1">
    <source>
        <dbReference type="PROSITE" id="PS51340"/>
    </source>
</evidence>
<sequence length="139" mass="15227">METVPHVAVTREEGVHGDFRGATRPGRSNRRQITLIEVESWEAALAELSLADGHAAHWSERRANLLISGLSLPRKPGTVVSIGAHLKIEITRECDPCERMEAVVPGLRAALTPDWRGGFCGRVLEDGEIAVGDEIRIEE</sequence>
<dbReference type="Gene3D" id="2.40.33.20">
    <property type="entry name" value="PK beta-barrel domain-like"/>
    <property type="match status" value="1"/>
</dbReference>
<organism evidence="2 3">
    <name type="scientific">Novosphingobium colocasiae</name>
    <dbReference type="NCBI Taxonomy" id="1256513"/>
    <lineage>
        <taxon>Bacteria</taxon>
        <taxon>Pseudomonadati</taxon>
        <taxon>Pseudomonadota</taxon>
        <taxon>Alphaproteobacteria</taxon>
        <taxon>Sphingomonadales</taxon>
        <taxon>Sphingomonadaceae</taxon>
        <taxon>Novosphingobium</taxon>
    </lineage>
</organism>
<comment type="caution">
    <text evidence="2">The sequence shown here is derived from an EMBL/GenBank/DDBJ whole genome shotgun (WGS) entry which is preliminary data.</text>
</comment>
<dbReference type="PROSITE" id="PS51340">
    <property type="entry name" value="MOSC"/>
    <property type="match status" value="1"/>
</dbReference>
<dbReference type="Pfam" id="PF03473">
    <property type="entry name" value="MOSC"/>
    <property type="match status" value="1"/>
</dbReference>
<dbReference type="GO" id="GO:0030151">
    <property type="term" value="F:molybdenum ion binding"/>
    <property type="evidence" value="ECO:0007669"/>
    <property type="project" value="InterPro"/>
</dbReference>
<accession>A0A918PHL5</accession>
<reference evidence="2" key="2">
    <citation type="submission" date="2020-09" db="EMBL/GenBank/DDBJ databases">
        <authorList>
            <person name="Sun Q."/>
            <person name="Kim S."/>
        </authorList>
    </citation>
    <scope>NUCLEOTIDE SEQUENCE</scope>
    <source>
        <strain evidence="2">KCTC 32255</strain>
    </source>
</reference>
<dbReference type="SUPFAM" id="SSF50800">
    <property type="entry name" value="PK beta-barrel domain-like"/>
    <property type="match status" value="1"/>
</dbReference>
<dbReference type="GO" id="GO:0003824">
    <property type="term" value="F:catalytic activity"/>
    <property type="evidence" value="ECO:0007669"/>
    <property type="project" value="InterPro"/>
</dbReference>
<dbReference type="PANTHER" id="PTHR36930">
    <property type="entry name" value="METAL-SULFUR CLUSTER BIOSYNTHESIS PROTEINS YUAD-RELATED"/>
    <property type="match status" value="1"/>
</dbReference>
<name>A0A918PHL5_9SPHN</name>
<evidence type="ECO:0000313" key="2">
    <source>
        <dbReference type="EMBL" id="GGZ08814.1"/>
    </source>
</evidence>